<proteinExistence type="predicted"/>
<dbReference type="AlphaFoldDB" id="A0AAV4VSI7"/>
<dbReference type="EMBL" id="BPLR01015001">
    <property type="protein sequence ID" value="GIY72875.1"/>
    <property type="molecule type" value="Genomic_DNA"/>
</dbReference>
<organism evidence="2 3">
    <name type="scientific">Caerostris extrusa</name>
    <name type="common">Bark spider</name>
    <name type="synonym">Caerostris bankana</name>
    <dbReference type="NCBI Taxonomy" id="172846"/>
    <lineage>
        <taxon>Eukaryota</taxon>
        <taxon>Metazoa</taxon>
        <taxon>Ecdysozoa</taxon>
        <taxon>Arthropoda</taxon>
        <taxon>Chelicerata</taxon>
        <taxon>Arachnida</taxon>
        <taxon>Araneae</taxon>
        <taxon>Araneomorphae</taxon>
        <taxon>Entelegynae</taxon>
        <taxon>Araneoidea</taxon>
        <taxon>Araneidae</taxon>
        <taxon>Caerostris</taxon>
    </lineage>
</organism>
<keyword evidence="3" id="KW-1185">Reference proteome</keyword>
<dbReference type="PANTHER" id="PTHR44216:SF3">
    <property type="entry name" value="PROTEIN O-MANNOSYL-TRANSFERASE TMTC2"/>
    <property type="match status" value="1"/>
</dbReference>
<dbReference type="GO" id="GO:0035269">
    <property type="term" value="P:protein O-linked glycosylation via mannose"/>
    <property type="evidence" value="ECO:0007669"/>
    <property type="project" value="TreeGrafter"/>
</dbReference>
<feature type="transmembrane region" description="Helical" evidence="1">
    <location>
        <begin position="168"/>
        <end position="190"/>
    </location>
</feature>
<evidence type="ECO:0000313" key="3">
    <source>
        <dbReference type="Proteomes" id="UP001054945"/>
    </source>
</evidence>
<gene>
    <name evidence="2" type="primary">TMTC3_5</name>
    <name evidence="2" type="ORF">CEXT_270931</name>
</gene>
<evidence type="ECO:0000256" key="1">
    <source>
        <dbReference type="SAM" id="Phobius"/>
    </source>
</evidence>
<evidence type="ECO:0000313" key="2">
    <source>
        <dbReference type="EMBL" id="GIY72875.1"/>
    </source>
</evidence>
<keyword evidence="1" id="KW-0472">Membrane</keyword>
<dbReference type="InterPro" id="IPR052384">
    <property type="entry name" value="TMTC_O-mannosyltransferase"/>
</dbReference>
<keyword evidence="1" id="KW-1133">Transmembrane helix</keyword>
<feature type="transmembrane region" description="Helical" evidence="1">
    <location>
        <begin position="79"/>
        <end position="102"/>
    </location>
</feature>
<dbReference type="Proteomes" id="UP001054945">
    <property type="component" value="Unassembled WGS sequence"/>
</dbReference>
<name>A0AAV4VSI7_CAEEX</name>
<dbReference type="GO" id="GO:0000030">
    <property type="term" value="F:mannosyltransferase activity"/>
    <property type="evidence" value="ECO:0007669"/>
    <property type="project" value="TreeGrafter"/>
</dbReference>
<keyword evidence="1 2" id="KW-0812">Transmembrane</keyword>
<dbReference type="GO" id="GO:0005789">
    <property type="term" value="C:endoplasmic reticulum membrane"/>
    <property type="evidence" value="ECO:0007669"/>
    <property type="project" value="TreeGrafter"/>
</dbReference>
<reference evidence="2 3" key="1">
    <citation type="submission" date="2021-06" db="EMBL/GenBank/DDBJ databases">
        <title>Caerostris extrusa draft genome.</title>
        <authorList>
            <person name="Kono N."/>
            <person name="Arakawa K."/>
        </authorList>
    </citation>
    <scope>NUCLEOTIDE SEQUENCE [LARGE SCALE GENOMIC DNA]</scope>
</reference>
<feature type="transmembrane region" description="Helical" evidence="1">
    <location>
        <begin position="114"/>
        <end position="131"/>
    </location>
</feature>
<dbReference type="PANTHER" id="PTHR44216">
    <property type="entry name" value="PROTEIN O-MANNOSYL-TRANSFERASE TMTC2"/>
    <property type="match status" value="1"/>
</dbReference>
<accession>A0AAV4VSI7</accession>
<protein>
    <submittedName>
        <fullName evidence="2">Transmembrane and TPR repeat-containing protein 3</fullName>
    </submittedName>
</protein>
<feature type="transmembrane region" description="Helical" evidence="1">
    <location>
        <begin position="143"/>
        <end position="162"/>
    </location>
</feature>
<sequence length="191" mass="21441">MESMKQVVESCVLRLVFLELPLRKCCSAYLRFASGHFLMPRCFKMVSRRFGYCSFIFATHPIHTEAVSSAVGRAEVLSAFFFLSSLLAFVNNLVLACIYLQALLPGVNIAEPNYSNLWIVIPVYNISHLIIKVLEHKRQVIELINGFYGSSSACFCSGMALLAKEQGITVLAVCIVWRILQLFGSVRLVCY</sequence>
<comment type="caution">
    <text evidence="2">The sequence shown here is derived from an EMBL/GenBank/DDBJ whole genome shotgun (WGS) entry which is preliminary data.</text>
</comment>